<comment type="caution">
    <text evidence="1">The sequence shown here is derived from an EMBL/GenBank/DDBJ whole genome shotgun (WGS) entry which is preliminary data.</text>
</comment>
<dbReference type="GO" id="GO:0006979">
    <property type="term" value="P:response to oxidative stress"/>
    <property type="evidence" value="ECO:0007669"/>
    <property type="project" value="InterPro"/>
</dbReference>
<dbReference type="SUPFAM" id="SSF52343">
    <property type="entry name" value="Ferredoxin reductase-like, C-terminal NADP-linked domain"/>
    <property type="match status" value="1"/>
</dbReference>
<proteinExistence type="predicted"/>
<dbReference type="InterPro" id="IPR037120">
    <property type="entry name" value="Haem_peroxidase_sf_animal"/>
</dbReference>
<dbReference type="AlphaFoldDB" id="A0AAE1QP89"/>
<dbReference type="EMBL" id="JAVYJV010000058">
    <property type="protein sequence ID" value="KAK4337065.1"/>
    <property type="molecule type" value="Genomic_DNA"/>
</dbReference>
<dbReference type="Gene3D" id="3.40.50.80">
    <property type="entry name" value="Nucleotide-binding domain of ferredoxin-NADP reductase (FNR) module"/>
    <property type="match status" value="1"/>
</dbReference>
<name>A0AAE1QP89_9SOLA</name>
<dbReference type="GO" id="GO:0020037">
    <property type="term" value="F:heme binding"/>
    <property type="evidence" value="ECO:0007669"/>
    <property type="project" value="InterPro"/>
</dbReference>
<dbReference type="Pfam" id="PF03098">
    <property type="entry name" value="An_peroxidase"/>
    <property type="match status" value="1"/>
</dbReference>
<dbReference type="PROSITE" id="PS50292">
    <property type="entry name" value="PEROXIDASE_3"/>
    <property type="match status" value="1"/>
</dbReference>
<evidence type="ECO:0000313" key="1">
    <source>
        <dbReference type="EMBL" id="KAK4337065.1"/>
    </source>
</evidence>
<accession>A0AAE1QP89</accession>
<protein>
    <submittedName>
        <fullName evidence="1">Uncharacterized protein</fullName>
    </submittedName>
</protein>
<gene>
    <name evidence="1" type="ORF">RND71_043761</name>
</gene>
<dbReference type="Proteomes" id="UP001291623">
    <property type="component" value="Unassembled WGS sequence"/>
</dbReference>
<dbReference type="SUPFAM" id="SSF48113">
    <property type="entry name" value="Heme-dependent peroxidases"/>
    <property type="match status" value="1"/>
</dbReference>
<keyword evidence="2" id="KW-1185">Reference proteome</keyword>
<sequence length="111" mass="12369">MEELLMGLVSQLAEKEDAILCSDVRDKLFGPMNFSRRDLAALNIMRGRDNGLPDYNTAREAFGLPKLNWTQILPPSDWYKYEIAVMIGGGIGVTPYASILNDLVFGTSTNR</sequence>
<organism evidence="1 2">
    <name type="scientific">Anisodus tanguticus</name>
    <dbReference type="NCBI Taxonomy" id="243964"/>
    <lineage>
        <taxon>Eukaryota</taxon>
        <taxon>Viridiplantae</taxon>
        <taxon>Streptophyta</taxon>
        <taxon>Embryophyta</taxon>
        <taxon>Tracheophyta</taxon>
        <taxon>Spermatophyta</taxon>
        <taxon>Magnoliopsida</taxon>
        <taxon>eudicotyledons</taxon>
        <taxon>Gunneridae</taxon>
        <taxon>Pentapetalae</taxon>
        <taxon>asterids</taxon>
        <taxon>lamiids</taxon>
        <taxon>Solanales</taxon>
        <taxon>Solanaceae</taxon>
        <taxon>Solanoideae</taxon>
        <taxon>Hyoscyameae</taxon>
        <taxon>Anisodus</taxon>
    </lineage>
</organism>
<evidence type="ECO:0000313" key="2">
    <source>
        <dbReference type="Proteomes" id="UP001291623"/>
    </source>
</evidence>
<dbReference type="InterPro" id="IPR010255">
    <property type="entry name" value="Haem_peroxidase_sf"/>
</dbReference>
<dbReference type="PANTHER" id="PTHR11475:SF144">
    <property type="entry name" value="NAD(P)H OXIDASE (H2O2-FORMING)"/>
    <property type="match status" value="1"/>
</dbReference>
<dbReference type="InterPro" id="IPR039261">
    <property type="entry name" value="FNR_nucleotide-bd"/>
</dbReference>
<dbReference type="GO" id="GO:0004601">
    <property type="term" value="F:peroxidase activity"/>
    <property type="evidence" value="ECO:0007669"/>
    <property type="project" value="InterPro"/>
</dbReference>
<dbReference type="PANTHER" id="PTHR11475">
    <property type="entry name" value="OXIDASE/PEROXIDASE"/>
    <property type="match status" value="1"/>
</dbReference>
<dbReference type="InterPro" id="IPR019791">
    <property type="entry name" value="Haem_peroxidase_animal"/>
</dbReference>
<reference evidence="1" key="1">
    <citation type="submission" date="2023-12" db="EMBL/GenBank/DDBJ databases">
        <title>Genome assembly of Anisodus tanguticus.</title>
        <authorList>
            <person name="Wang Y.-J."/>
        </authorList>
    </citation>
    <scope>NUCLEOTIDE SEQUENCE</scope>
    <source>
        <strain evidence="1">KB-2021</strain>
        <tissue evidence="1">Leaf</tissue>
    </source>
</reference>
<dbReference type="Gene3D" id="1.10.640.10">
    <property type="entry name" value="Haem peroxidase domain superfamily, animal type"/>
    <property type="match status" value="1"/>
</dbReference>